<dbReference type="Proteomes" id="UP000305282">
    <property type="component" value="Unassembled WGS sequence"/>
</dbReference>
<sequence>MNGKVFRQYAARLTVVTTRGGEEREYQIAEGHFAVSRVLEIRDVETGFTPGDIVATIYYVTFTPPNSDDTRTVLVTDEDMRDRNSTWPKQTGACAFMPTRRTGVETVSDAIKAMALRARGHGGPTLAYGVPGLLLRDGRPPAFLRPGKPALVSGGVDQETWCELPPEQAKTEGVRLLGLDDPSTDEQATADLLALFRFPALVPDDPAVGITLVSLLAYAPWAGLPETDTLPGVGHLAVMLAGTSGLRKTAMAALVLGAQSSTYRPAKGKPVTATVRLRHGAKNGGSSAIGAQRALWPLAGLSALVDDAFAEELTDGEVHSQWIELSGLADSMAEQNSGVKATRTGSGLMPSRYPRCCLLATAEDLPDEDRHVSGVARWFALKTESTVDLAVLTEMQAGVRALSRAHARIVQDTLSDLDIPRRAVAWAEEQVSGWDTSNVHGRAVQNATFVLAGWRLLTWAGERGGLTDMDSWTAWGAEQIHAAMDAQARRGGIVGNTQAARDPVKLFLRRFREALTDGTWYLATPERADDGAAMPPTAIPGYGPAAVGWRQGPRVTADGFGPATQWFTTGRGDPLGAVHIKEPGTPGRAPFAPAMLVMRAALWDDVARTVARRARERDGHGISDTPAVLLRRLVEQGITKSAAPESGKVWKGKGTCNQDVLKFDLLRLLGDDITDPGEDDNGPGDGGQEPEPEPTTPGRLGTQVPEFDPRCLACGGMASAREPGDGAYWWNGVGPLHASCAIPEPKQAEPAQAALPEQVEPEQTPEPVWRGPEHTDKSLAALRSTLVKRGWDVLSDEFVREVADRITAAFPVDGKPGSGGPGLVWAEGPGRTSWRLFRQVQGRGTRRLPPDERLGDINCPWAMPRQEWHRPLTDDERKQAFFVSFDINGAYLAAASQPLGTGRPVHLTDTGRIPIRKNVPALYRLDVDPTTADLLPMLFAANGWYASPIAWYLHERGLVRRVEEAFVWPTTESYVWLDRWYQAVRNARSWLAGDGGHDQTGQAAADCVKALYTTFLAGWMASPKNSTNLYRPDWRAHTVSRAAANQARALDTVREQTGRTPFAIRVDAVWFTADSPDDIPAGLSVPDNRKLGKWKRNGAGPLAPNIVAALDSGIGGVHAALREAATS</sequence>
<comment type="caution">
    <text evidence="2">The sequence shown here is derived from an EMBL/GenBank/DDBJ whole genome shotgun (WGS) entry which is preliminary data.</text>
</comment>
<dbReference type="RefSeq" id="WP_136447556.1">
    <property type="nucleotide sequence ID" value="NZ_SSXH01000128.1"/>
</dbReference>
<name>A0A4S5ESM2_9ACTN</name>
<reference evidence="2 3" key="1">
    <citation type="submission" date="2019-04" db="EMBL/GenBank/DDBJ databases">
        <title>Draft genome sequences for three unisolated Alnus-infective Frankia Sp+ strains, AgTrS, AiOr and AvVan, the first sequenced Frankia strains able to sporulate in-planta.</title>
        <authorList>
            <person name="Bethencourt L."/>
            <person name="Vautrin F."/>
            <person name="Taib N."/>
            <person name="Dubost A."/>
            <person name="Castro-Garcia L."/>
            <person name="Imbaud O."/>
            <person name="Abrouk D."/>
            <person name="Fournier P."/>
            <person name="Briolay J."/>
            <person name="Nguyen A."/>
            <person name="Normand P."/>
            <person name="Fernandez M.P."/>
            <person name="Brochier-Armanet C."/>
            <person name="Herrera-Belaroussi A."/>
        </authorList>
    </citation>
    <scope>NUCLEOTIDE SEQUENCE [LARGE SCALE GENOMIC DNA]</scope>
    <source>
        <strain evidence="2 3">AvVan</strain>
    </source>
</reference>
<proteinExistence type="predicted"/>
<organism evidence="2 3">
    <name type="scientific">Candidatus Frankia alpina</name>
    <dbReference type="NCBI Taxonomy" id="2699483"/>
    <lineage>
        <taxon>Bacteria</taxon>
        <taxon>Bacillati</taxon>
        <taxon>Actinomycetota</taxon>
        <taxon>Actinomycetes</taxon>
        <taxon>Frankiales</taxon>
        <taxon>Frankiaceae</taxon>
        <taxon>Frankia</taxon>
    </lineage>
</organism>
<gene>
    <name evidence="2" type="ORF">E7Y31_07650</name>
</gene>
<dbReference type="OrthoDB" id="3899306at2"/>
<dbReference type="AlphaFoldDB" id="A0A4S5ESM2"/>
<protein>
    <recommendedName>
        <fullName evidence="4">DUF927 domain-containing protein</fullName>
    </recommendedName>
</protein>
<evidence type="ECO:0000313" key="3">
    <source>
        <dbReference type="Proteomes" id="UP000305282"/>
    </source>
</evidence>
<accession>A0A4S5ESM2</accession>
<evidence type="ECO:0000313" key="2">
    <source>
        <dbReference type="EMBL" id="THJ75080.1"/>
    </source>
</evidence>
<keyword evidence="3" id="KW-1185">Reference proteome</keyword>
<evidence type="ECO:0000256" key="1">
    <source>
        <dbReference type="SAM" id="MobiDB-lite"/>
    </source>
</evidence>
<feature type="compositionally biased region" description="Acidic residues" evidence="1">
    <location>
        <begin position="672"/>
        <end position="692"/>
    </location>
</feature>
<evidence type="ECO:0008006" key="4">
    <source>
        <dbReference type="Google" id="ProtNLM"/>
    </source>
</evidence>
<dbReference type="EMBL" id="SSXH01000128">
    <property type="protein sequence ID" value="THJ75080.1"/>
    <property type="molecule type" value="Genomic_DNA"/>
</dbReference>
<feature type="region of interest" description="Disordered" evidence="1">
    <location>
        <begin position="671"/>
        <end position="703"/>
    </location>
</feature>